<gene>
    <name evidence="4" type="ORF">SAY86_023626</name>
</gene>
<dbReference type="PANTHER" id="PTHR32295">
    <property type="entry name" value="IQ-DOMAIN 5-RELATED"/>
    <property type="match status" value="1"/>
</dbReference>
<sequence length="471" mass="52387">TRLVALSVNVFDMGRKGGWFSAVRKALISDYKEKKDQRPHKSKKRWFGGHSCTYEVPCNTGIALAITIPPSPTSPLPSPSLVLGDLKLNHVESDQNGHAHSLVLTTAAAVEAAEVVRLTPISNFSPKSSEIAAAVKIQRAFRTYTARRASRAPGGMVRLKNLMEGRSVKIQTTRALQCMQSAGKVQSQIRTRRIRMSEQNRALEKQLEHRREKEHVKLKLAGEWNDSTRSKEQIEKRLQNRQEASIRRERALAYAFSHQQTLKNSRSSNSSLTDPNNPTWGWSWLERWMAARPWETRSLNDFNNQATIKSATSRTMSTGEATRPSYSNVPSSAGQNSARRSLASSYSSLTLAEVQKQLQQRPCSPSESNCIGGDEDTRSVLSIRSEKPHYRRHSIAGSLMPTSTKSTKASSKPRFDRNGPILEKGSIMAGPTAKKSLSSQKSSPAGPRRLPAVPGPPKVENWQRTRSLQRA</sequence>
<evidence type="ECO:0000256" key="3">
    <source>
        <dbReference type="SAM" id="MobiDB-lite"/>
    </source>
</evidence>
<comment type="caution">
    <text evidence="4">The sequence shown here is derived from an EMBL/GenBank/DDBJ whole genome shotgun (WGS) entry which is preliminary data.</text>
</comment>
<protein>
    <submittedName>
        <fullName evidence="4">Uncharacterized protein</fullName>
    </submittedName>
</protein>
<evidence type="ECO:0000313" key="5">
    <source>
        <dbReference type="Proteomes" id="UP001346149"/>
    </source>
</evidence>
<keyword evidence="1" id="KW-0112">Calmodulin-binding</keyword>
<feature type="compositionally biased region" description="Low complexity" evidence="3">
    <location>
        <begin position="402"/>
        <end position="412"/>
    </location>
</feature>
<name>A0AAN7MAR6_TRANT</name>
<dbReference type="PROSITE" id="PS50096">
    <property type="entry name" value="IQ"/>
    <property type="match status" value="1"/>
</dbReference>
<accession>A0AAN7MAR6</accession>
<dbReference type="AlphaFoldDB" id="A0AAN7MAR6"/>
<evidence type="ECO:0000313" key="4">
    <source>
        <dbReference type="EMBL" id="KAK4793191.1"/>
    </source>
</evidence>
<organism evidence="4 5">
    <name type="scientific">Trapa natans</name>
    <name type="common">Water chestnut</name>
    <dbReference type="NCBI Taxonomy" id="22666"/>
    <lineage>
        <taxon>Eukaryota</taxon>
        <taxon>Viridiplantae</taxon>
        <taxon>Streptophyta</taxon>
        <taxon>Embryophyta</taxon>
        <taxon>Tracheophyta</taxon>
        <taxon>Spermatophyta</taxon>
        <taxon>Magnoliopsida</taxon>
        <taxon>eudicotyledons</taxon>
        <taxon>Gunneridae</taxon>
        <taxon>Pentapetalae</taxon>
        <taxon>rosids</taxon>
        <taxon>malvids</taxon>
        <taxon>Myrtales</taxon>
        <taxon>Lythraceae</taxon>
        <taxon>Trapa</taxon>
    </lineage>
</organism>
<evidence type="ECO:0000256" key="1">
    <source>
        <dbReference type="ARBA" id="ARBA00022860"/>
    </source>
</evidence>
<reference evidence="4 5" key="1">
    <citation type="journal article" date="2023" name="Hortic Res">
        <title>Pangenome of water caltrop reveals structural variations and asymmetric subgenome divergence after allopolyploidization.</title>
        <authorList>
            <person name="Zhang X."/>
            <person name="Chen Y."/>
            <person name="Wang L."/>
            <person name="Yuan Y."/>
            <person name="Fang M."/>
            <person name="Shi L."/>
            <person name="Lu R."/>
            <person name="Comes H.P."/>
            <person name="Ma Y."/>
            <person name="Chen Y."/>
            <person name="Huang G."/>
            <person name="Zhou Y."/>
            <person name="Zheng Z."/>
            <person name="Qiu Y."/>
        </authorList>
    </citation>
    <scope>NUCLEOTIDE SEQUENCE [LARGE SCALE GENOMIC DNA]</scope>
    <source>
        <strain evidence="4">F231</strain>
    </source>
</reference>
<evidence type="ECO:0000256" key="2">
    <source>
        <dbReference type="ARBA" id="ARBA00024341"/>
    </source>
</evidence>
<feature type="compositionally biased region" description="Polar residues" evidence="3">
    <location>
        <begin position="310"/>
        <end position="336"/>
    </location>
</feature>
<feature type="region of interest" description="Disordered" evidence="3">
    <location>
        <begin position="310"/>
        <end position="341"/>
    </location>
</feature>
<dbReference type="GO" id="GO:0005516">
    <property type="term" value="F:calmodulin binding"/>
    <property type="evidence" value="ECO:0007669"/>
    <property type="project" value="UniProtKB-KW"/>
</dbReference>
<proteinExistence type="inferred from homology"/>
<feature type="compositionally biased region" description="Polar residues" evidence="3">
    <location>
        <begin position="462"/>
        <end position="471"/>
    </location>
</feature>
<feature type="region of interest" description="Disordered" evidence="3">
    <location>
        <begin position="356"/>
        <end position="376"/>
    </location>
</feature>
<feature type="non-terminal residue" evidence="4">
    <location>
        <position position="1"/>
    </location>
</feature>
<feature type="compositionally biased region" description="Polar residues" evidence="3">
    <location>
        <begin position="356"/>
        <end position="369"/>
    </location>
</feature>
<dbReference type="PANTHER" id="PTHR32295:SF216">
    <property type="entry name" value="PROTEIN IQ-DOMAIN 3"/>
    <property type="match status" value="1"/>
</dbReference>
<dbReference type="Proteomes" id="UP001346149">
    <property type="component" value="Unassembled WGS sequence"/>
</dbReference>
<feature type="region of interest" description="Disordered" evidence="3">
    <location>
        <begin position="396"/>
        <end position="471"/>
    </location>
</feature>
<comment type="similarity">
    <text evidence="2">Belongs to the IQD family.</text>
</comment>
<dbReference type="EMBL" id="JAXQNO010000008">
    <property type="protein sequence ID" value="KAK4793191.1"/>
    <property type="molecule type" value="Genomic_DNA"/>
</dbReference>
<keyword evidence="5" id="KW-1185">Reference proteome</keyword>